<keyword evidence="5" id="KW-0865">Zymogen</keyword>
<feature type="signal peptide" evidence="7">
    <location>
        <begin position="1"/>
        <end position="19"/>
    </location>
</feature>
<dbReference type="InterPro" id="IPR013128">
    <property type="entry name" value="Peptidase_C1A"/>
</dbReference>
<dbReference type="PROSITE" id="PS00639">
    <property type="entry name" value="THIOL_PROTEASE_HIS"/>
    <property type="match status" value="1"/>
</dbReference>
<comment type="caution">
    <text evidence="10">The sequence shown here is derived from an EMBL/GenBank/DDBJ whole genome shotgun (WGS) entry which is preliminary data.</text>
</comment>
<dbReference type="InterPro" id="IPR013201">
    <property type="entry name" value="Prot_inhib_I29"/>
</dbReference>
<dbReference type="PRINTS" id="PR00705">
    <property type="entry name" value="PAPAIN"/>
</dbReference>
<evidence type="ECO:0000259" key="9">
    <source>
        <dbReference type="SMART" id="SM00848"/>
    </source>
</evidence>
<evidence type="ECO:0000256" key="7">
    <source>
        <dbReference type="SAM" id="SignalP"/>
    </source>
</evidence>
<feature type="domain" description="Peptidase C1A papain C-terminal" evidence="8">
    <location>
        <begin position="185"/>
        <end position="397"/>
    </location>
</feature>
<keyword evidence="3" id="KW-0378">Hydrolase</keyword>
<dbReference type="InterPro" id="IPR025661">
    <property type="entry name" value="Pept_asp_AS"/>
</dbReference>
<keyword evidence="7" id="KW-0732">Signal</keyword>
<dbReference type="InterPro" id="IPR025660">
    <property type="entry name" value="Pept_his_AS"/>
</dbReference>
<evidence type="ECO:0000256" key="3">
    <source>
        <dbReference type="ARBA" id="ARBA00022801"/>
    </source>
</evidence>
<dbReference type="Pfam" id="PF08246">
    <property type="entry name" value="Inhibitor_I29"/>
    <property type="match status" value="1"/>
</dbReference>
<evidence type="ECO:0000313" key="11">
    <source>
        <dbReference type="Proteomes" id="UP000663836"/>
    </source>
</evidence>
<organism evidence="10 11">
    <name type="scientific">Rotaria sordida</name>
    <dbReference type="NCBI Taxonomy" id="392033"/>
    <lineage>
        <taxon>Eukaryota</taxon>
        <taxon>Metazoa</taxon>
        <taxon>Spiralia</taxon>
        <taxon>Gnathifera</taxon>
        <taxon>Rotifera</taxon>
        <taxon>Eurotatoria</taxon>
        <taxon>Bdelloidea</taxon>
        <taxon>Philodinida</taxon>
        <taxon>Philodinidae</taxon>
        <taxon>Rotaria</taxon>
    </lineage>
</organism>
<dbReference type="InterPro" id="IPR038765">
    <property type="entry name" value="Papain-like_cys_pep_sf"/>
</dbReference>
<dbReference type="PROSITE" id="PS00640">
    <property type="entry name" value="THIOL_PROTEASE_ASN"/>
    <property type="match status" value="1"/>
</dbReference>
<dbReference type="SMART" id="SM00645">
    <property type="entry name" value="Pept_C1"/>
    <property type="match status" value="1"/>
</dbReference>
<feature type="chain" id="PRO_5032301410" evidence="7">
    <location>
        <begin position="20"/>
        <end position="399"/>
    </location>
</feature>
<dbReference type="Pfam" id="PF00112">
    <property type="entry name" value="Peptidase_C1"/>
    <property type="match status" value="1"/>
</dbReference>
<dbReference type="PANTHER" id="PTHR12411">
    <property type="entry name" value="CYSTEINE PROTEASE FAMILY C1-RELATED"/>
    <property type="match status" value="1"/>
</dbReference>
<comment type="similarity">
    <text evidence="1">Belongs to the peptidase C1 family.</text>
</comment>
<proteinExistence type="inferred from homology"/>
<dbReference type="GO" id="GO:0006508">
    <property type="term" value="P:proteolysis"/>
    <property type="evidence" value="ECO:0007669"/>
    <property type="project" value="UniProtKB-KW"/>
</dbReference>
<accession>A0A819AVQ6</accession>
<dbReference type="GO" id="GO:0008234">
    <property type="term" value="F:cysteine-type peptidase activity"/>
    <property type="evidence" value="ECO:0007669"/>
    <property type="project" value="UniProtKB-KW"/>
</dbReference>
<dbReference type="InterPro" id="IPR000169">
    <property type="entry name" value="Pept_cys_AS"/>
</dbReference>
<keyword evidence="6" id="KW-1015">Disulfide bond</keyword>
<evidence type="ECO:0000256" key="4">
    <source>
        <dbReference type="ARBA" id="ARBA00022807"/>
    </source>
</evidence>
<dbReference type="PROSITE" id="PS00139">
    <property type="entry name" value="THIOL_PROTEASE_CYS"/>
    <property type="match status" value="1"/>
</dbReference>
<dbReference type="SUPFAM" id="SSF54001">
    <property type="entry name" value="Cysteine proteinases"/>
    <property type="match status" value="1"/>
</dbReference>
<evidence type="ECO:0000313" key="10">
    <source>
        <dbReference type="EMBL" id="CAF3791328.1"/>
    </source>
</evidence>
<dbReference type="EMBL" id="CAJOBD010001357">
    <property type="protein sequence ID" value="CAF3791328.1"/>
    <property type="molecule type" value="Genomic_DNA"/>
</dbReference>
<dbReference type="InterPro" id="IPR039417">
    <property type="entry name" value="Peptidase_C1A_papain-like"/>
</dbReference>
<evidence type="ECO:0000256" key="2">
    <source>
        <dbReference type="ARBA" id="ARBA00022670"/>
    </source>
</evidence>
<keyword evidence="2" id="KW-0645">Protease</keyword>
<reference evidence="10" key="1">
    <citation type="submission" date="2021-02" db="EMBL/GenBank/DDBJ databases">
        <authorList>
            <person name="Nowell W R."/>
        </authorList>
    </citation>
    <scope>NUCLEOTIDE SEQUENCE</scope>
</reference>
<sequence>MKLYGILFAVIFLIGLCTASDERPGRAPLQGYVEKFVDAGKLKYQGVLSLNNPVLRRIWSFFKAKYHRSYSSTEEERARLHIFRDHLKYVLISNFEKLRTFQLELNEFSDWTLAEFNAFKNGLNVPASLRRDFIDDESDEDEAQRSLSKLYQRHYHVRRLKRNLKTHQYKHRQFFHDGFDKFANRDNGSIRNQGECGSCYAFATVAVMETLYAIQTKSQNAIHFSPQQIVDCSSDGNDDCNGGDFPPSVSYLSAKGGKIATEASYPYGGKKDLCRESGINEIELGNVEYAEISVGDENKLAEAFTNNGPIFIGPNADSELFMFYQSGVLKIDSCRNSPEHMNHAVVIVGHGYDEGLKTPYWIIRNSWGTKWGENGYLRLIKDAGNMCGVASSAFSAKLT</sequence>
<dbReference type="SMART" id="SM00848">
    <property type="entry name" value="Inhibitor_I29"/>
    <property type="match status" value="1"/>
</dbReference>
<dbReference type="InterPro" id="IPR000668">
    <property type="entry name" value="Peptidase_C1A_C"/>
</dbReference>
<evidence type="ECO:0000259" key="8">
    <source>
        <dbReference type="SMART" id="SM00645"/>
    </source>
</evidence>
<evidence type="ECO:0000256" key="6">
    <source>
        <dbReference type="ARBA" id="ARBA00023157"/>
    </source>
</evidence>
<keyword evidence="4" id="KW-0788">Thiol protease</keyword>
<gene>
    <name evidence="10" type="ORF">JBS370_LOCUS14763</name>
</gene>
<feature type="domain" description="Cathepsin propeptide inhibitor" evidence="9">
    <location>
        <begin position="59"/>
        <end position="116"/>
    </location>
</feature>
<name>A0A819AVQ6_9BILA</name>
<dbReference type="Gene3D" id="3.90.70.10">
    <property type="entry name" value="Cysteine proteinases"/>
    <property type="match status" value="1"/>
</dbReference>
<evidence type="ECO:0000256" key="1">
    <source>
        <dbReference type="ARBA" id="ARBA00008455"/>
    </source>
</evidence>
<protein>
    <submittedName>
        <fullName evidence="10">Uncharacterized protein</fullName>
    </submittedName>
</protein>
<dbReference type="AlphaFoldDB" id="A0A819AVQ6"/>
<evidence type="ECO:0000256" key="5">
    <source>
        <dbReference type="ARBA" id="ARBA00023145"/>
    </source>
</evidence>
<dbReference type="CDD" id="cd02248">
    <property type="entry name" value="Peptidase_C1A"/>
    <property type="match status" value="1"/>
</dbReference>
<dbReference type="Proteomes" id="UP000663836">
    <property type="component" value="Unassembled WGS sequence"/>
</dbReference>